<name>A0A7D9D609_PARCT</name>
<sequence length="75" mass="8031">MESTGGYVASKPAALDNDVNVYPDTNIATLPQTPIAPNITNINMASTSTTKCDHVVLGIPKNIFVKSVKNQANEW</sequence>
<organism evidence="1 2">
    <name type="scientific">Paramuricea clavata</name>
    <name type="common">Red gorgonian</name>
    <name type="synonym">Violescent sea-whip</name>
    <dbReference type="NCBI Taxonomy" id="317549"/>
    <lineage>
        <taxon>Eukaryota</taxon>
        <taxon>Metazoa</taxon>
        <taxon>Cnidaria</taxon>
        <taxon>Anthozoa</taxon>
        <taxon>Octocorallia</taxon>
        <taxon>Malacalcyonacea</taxon>
        <taxon>Plexauridae</taxon>
        <taxon>Paramuricea</taxon>
    </lineage>
</organism>
<dbReference type="EMBL" id="CACRXK020000055">
    <property type="protein sequence ID" value="CAB3977569.1"/>
    <property type="molecule type" value="Genomic_DNA"/>
</dbReference>
<proteinExistence type="predicted"/>
<evidence type="ECO:0000313" key="2">
    <source>
        <dbReference type="Proteomes" id="UP001152795"/>
    </source>
</evidence>
<reference evidence="1" key="1">
    <citation type="submission" date="2020-04" db="EMBL/GenBank/DDBJ databases">
        <authorList>
            <person name="Alioto T."/>
            <person name="Alioto T."/>
            <person name="Gomez Garrido J."/>
        </authorList>
    </citation>
    <scope>NUCLEOTIDE SEQUENCE</scope>
    <source>
        <strain evidence="1">A484AB</strain>
    </source>
</reference>
<protein>
    <submittedName>
        <fullName evidence="1">Uncharacterized protein</fullName>
    </submittedName>
</protein>
<keyword evidence="2" id="KW-1185">Reference proteome</keyword>
<evidence type="ECO:0000313" key="1">
    <source>
        <dbReference type="EMBL" id="CAB3977569.1"/>
    </source>
</evidence>
<dbReference type="Proteomes" id="UP001152795">
    <property type="component" value="Unassembled WGS sequence"/>
</dbReference>
<comment type="caution">
    <text evidence="1">The sequence shown here is derived from an EMBL/GenBank/DDBJ whole genome shotgun (WGS) entry which is preliminary data.</text>
</comment>
<accession>A0A7D9D609</accession>
<gene>
    <name evidence="1" type="ORF">PACLA_8A028993</name>
</gene>
<dbReference type="AlphaFoldDB" id="A0A7D9D609"/>